<reference evidence="1 2" key="1">
    <citation type="submission" date="2021-01" db="EMBL/GenBank/DDBJ databases">
        <title>Isolation and description of Catonella massiliensis sp. nov., a novel Catonella species, isolated from a stable periodontitis subject.</title>
        <authorList>
            <person name="Antezack A."/>
            <person name="Boxberger M."/>
            <person name="La Scola B."/>
            <person name="Monnet-Corti V."/>
        </authorList>
    </citation>
    <scope>NUCLEOTIDE SEQUENCE [LARGE SCALE GENOMIC DNA]</scope>
    <source>
        <strain evidence="1 2">Marseille-Q4567</strain>
    </source>
</reference>
<evidence type="ECO:0000313" key="1">
    <source>
        <dbReference type="EMBL" id="MBK5896197.1"/>
    </source>
</evidence>
<dbReference type="RefSeq" id="WP_208427784.1">
    <property type="nucleotide sequence ID" value="NZ_JAEPRJ010000001.1"/>
</dbReference>
<proteinExistence type="predicted"/>
<dbReference type="Proteomes" id="UP000604730">
    <property type="component" value="Unassembled WGS sequence"/>
</dbReference>
<gene>
    <name evidence="1" type="ORF">JJN12_00120</name>
</gene>
<evidence type="ECO:0000313" key="2">
    <source>
        <dbReference type="Proteomes" id="UP000604730"/>
    </source>
</evidence>
<sequence length="152" mass="17587">MVGNLTFRDFGVDEEEVKKVRAELKFAVNLGLIMDDSLQGVESRRLAKEAETISALGENKIVYGLSSYSRQAYIRYELTRFRLDFISEAPAVNYQYTDISEKAATGFYEKNRDLYTRANGESFAFDEVRLIVKKKIRELEYEKNVNLLCEQL</sequence>
<organism evidence="1 2">
    <name type="scientific">Catonella massiliensis</name>
    <dbReference type="NCBI Taxonomy" id="2799636"/>
    <lineage>
        <taxon>Bacteria</taxon>
        <taxon>Bacillati</taxon>
        <taxon>Bacillota</taxon>
        <taxon>Clostridia</taxon>
        <taxon>Lachnospirales</taxon>
        <taxon>Lachnospiraceae</taxon>
        <taxon>Catonella</taxon>
    </lineage>
</organism>
<dbReference type="EMBL" id="JAEPRJ010000001">
    <property type="protein sequence ID" value="MBK5896197.1"/>
    <property type="molecule type" value="Genomic_DNA"/>
</dbReference>
<name>A0ABS1IWD4_9FIRM</name>
<protein>
    <submittedName>
        <fullName evidence="1">Uncharacterized protein</fullName>
    </submittedName>
</protein>
<keyword evidence="2" id="KW-1185">Reference proteome</keyword>
<comment type="caution">
    <text evidence="1">The sequence shown here is derived from an EMBL/GenBank/DDBJ whole genome shotgun (WGS) entry which is preliminary data.</text>
</comment>
<accession>A0ABS1IWD4</accession>